<keyword evidence="10" id="KW-0067">ATP-binding</keyword>
<dbReference type="CDD" id="cd16922">
    <property type="entry name" value="HATPase_EvgS-ArcB-TorS-like"/>
    <property type="match status" value="1"/>
</dbReference>
<gene>
    <name evidence="25" type="ORF">NG824_13430</name>
</gene>
<proteinExistence type="predicted"/>
<dbReference type="InterPro" id="IPR001610">
    <property type="entry name" value="PAC"/>
</dbReference>
<evidence type="ECO:0000256" key="1">
    <source>
        <dbReference type="ARBA" id="ARBA00000085"/>
    </source>
</evidence>
<keyword evidence="6" id="KW-0808">Transferase</keyword>
<dbReference type="SMART" id="SM00086">
    <property type="entry name" value="PAC"/>
    <property type="match status" value="2"/>
</dbReference>
<comment type="catalytic activity">
    <reaction evidence="1">
        <text>ATP + protein L-histidine = ADP + protein N-phospho-L-histidine.</text>
        <dbReference type="EC" id="2.7.13.3"/>
    </reaction>
</comment>
<dbReference type="PROSITE" id="PS50894">
    <property type="entry name" value="HPT"/>
    <property type="match status" value="1"/>
</dbReference>
<dbReference type="Pfam" id="PF00512">
    <property type="entry name" value="HisKA"/>
    <property type="match status" value="1"/>
</dbReference>
<keyword evidence="4" id="KW-1003">Cell membrane</keyword>
<evidence type="ECO:0000256" key="3">
    <source>
        <dbReference type="ARBA" id="ARBA00012438"/>
    </source>
</evidence>
<dbReference type="Gene3D" id="3.30.450.20">
    <property type="entry name" value="PAS domain"/>
    <property type="match status" value="2"/>
</dbReference>
<dbReference type="PROSITE" id="PS50113">
    <property type="entry name" value="PAC"/>
    <property type="match status" value="2"/>
</dbReference>
<organism evidence="25 26">
    <name type="scientific">Xanthomonas sacchari</name>
    <dbReference type="NCBI Taxonomy" id="56458"/>
    <lineage>
        <taxon>Bacteria</taxon>
        <taxon>Pseudomonadati</taxon>
        <taxon>Pseudomonadota</taxon>
        <taxon>Gammaproteobacteria</taxon>
        <taxon>Lysobacterales</taxon>
        <taxon>Lysobacteraceae</taxon>
        <taxon>Xanthomonas</taxon>
    </lineage>
</organism>
<evidence type="ECO:0000256" key="15">
    <source>
        <dbReference type="PROSITE-ProRule" id="PRU00110"/>
    </source>
</evidence>
<dbReference type="Gene3D" id="3.40.50.2300">
    <property type="match status" value="2"/>
</dbReference>
<keyword evidence="11 18" id="KW-1133">Transmembrane helix</keyword>
<evidence type="ECO:0000256" key="7">
    <source>
        <dbReference type="ARBA" id="ARBA00022692"/>
    </source>
</evidence>
<evidence type="ECO:0000259" key="20">
    <source>
        <dbReference type="PROSITE" id="PS50110"/>
    </source>
</evidence>
<dbReference type="InterPro" id="IPR008207">
    <property type="entry name" value="Sig_transdc_His_kin_Hpt_dom"/>
</dbReference>
<evidence type="ECO:0000256" key="8">
    <source>
        <dbReference type="ARBA" id="ARBA00022741"/>
    </source>
</evidence>
<evidence type="ECO:0000256" key="12">
    <source>
        <dbReference type="ARBA" id="ARBA00023012"/>
    </source>
</evidence>
<dbReference type="SUPFAM" id="SSF47384">
    <property type="entry name" value="Homodimeric domain of signal transducing histidine kinase"/>
    <property type="match status" value="1"/>
</dbReference>
<feature type="modified residue" description="4-aspartylphosphate" evidence="16">
    <location>
        <position position="1070"/>
    </location>
</feature>
<name>A0AA46PUV9_9XANT</name>
<dbReference type="InterPro" id="IPR042240">
    <property type="entry name" value="CHASE_sf"/>
</dbReference>
<dbReference type="Pfam" id="PF01627">
    <property type="entry name" value="Hpt"/>
    <property type="match status" value="1"/>
</dbReference>
<dbReference type="SMART" id="SM00387">
    <property type="entry name" value="HATPase_c"/>
    <property type="match status" value="1"/>
</dbReference>
<dbReference type="CDD" id="cd00082">
    <property type="entry name" value="HisKA"/>
    <property type="match status" value="1"/>
</dbReference>
<dbReference type="Gene3D" id="3.30.565.10">
    <property type="entry name" value="Histidine kinase-like ATPase, C-terminal domain"/>
    <property type="match status" value="1"/>
</dbReference>
<dbReference type="FunFam" id="3.30.565.10:FF:000010">
    <property type="entry name" value="Sensor histidine kinase RcsC"/>
    <property type="match status" value="1"/>
</dbReference>
<feature type="domain" description="CHASE" evidence="23">
    <location>
        <begin position="83"/>
        <end position="257"/>
    </location>
</feature>
<dbReference type="PROSITE" id="PS50110">
    <property type="entry name" value="RESPONSE_REGULATORY"/>
    <property type="match status" value="2"/>
</dbReference>
<protein>
    <recommendedName>
        <fullName evidence="3">histidine kinase</fullName>
        <ecNumber evidence="3">2.7.13.3</ecNumber>
    </recommendedName>
</protein>
<evidence type="ECO:0000256" key="4">
    <source>
        <dbReference type="ARBA" id="ARBA00022475"/>
    </source>
</evidence>
<dbReference type="Gene3D" id="1.20.120.160">
    <property type="entry name" value="HPT domain"/>
    <property type="match status" value="1"/>
</dbReference>
<feature type="domain" description="PAS" evidence="21">
    <location>
        <begin position="480"/>
        <end position="535"/>
    </location>
</feature>
<accession>A0AA46PUV9</accession>
<dbReference type="Pfam" id="PF00072">
    <property type="entry name" value="Response_reg"/>
    <property type="match status" value="2"/>
</dbReference>
<keyword evidence="5 16" id="KW-0597">Phosphoprotein</keyword>
<dbReference type="Pfam" id="PF13426">
    <property type="entry name" value="PAS_9"/>
    <property type="match status" value="2"/>
</dbReference>
<dbReference type="PRINTS" id="PR00344">
    <property type="entry name" value="BCTRLSENSOR"/>
</dbReference>
<feature type="domain" description="PAC" evidence="22">
    <location>
        <begin position="569"/>
        <end position="621"/>
    </location>
</feature>
<evidence type="ECO:0000259" key="23">
    <source>
        <dbReference type="PROSITE" id="PS50839"/>
    </source>
</evidence>
<evidence type="ECO:0000256" key="18">
    <source>
        <dbReference type="SAM" id="Phobius"/>
    </source>
</evidence>
<evidence type="ECO:0000313" key="25">
    <source>
        <dbReference type="EMBL" id="UYK87494.1"/>
    </source>
</evidence>
<dbReference type="SUPFAM" id="SSF55785">
    <property type="entry name" value="PYP-like sensor domain (PAS domain)"/>
    <property type="match status" value="2"/>
</dbReference>
<dbReference type="InterPro" id="IPR001789">
    <property type="entry name" value="Sig_transdc_resp-reg_receiver"/>
</dbReference>
<feature type="modified residue" description="4-aspartylphosphate" evidence="16">
    <location>
        <position position="927"/>
    </location>
</feature>
<dbReference type="InterPro" id="IPR000700">
    <property type="entry name" value="PAS-assoc_C"/>
</dbReference>
<dbReference type="Proteomes" id="UP001164392">
    <property type="component" value="Chromosome"/>
</dbReference>
<dbReference type="EMBL" id="CP099534">
    <property type="protein sequence ID" value="UYK87494.1"/>
    <property type="molecule type" value="Genomic_DNA"/>
</dbReference>
<dbReference type="GO" id="GO:0000155">
    <property type="term" value="F:phosphorelay sensor kinase activity"/>
    <property type="evidence" value="ECO:0007669"/>
    <property type="project" value="InterPro"/>
</dbReference>
<feature type="region of interest" description="Disordered" evidence="17">
    <location>
        <begin position="1352"/>
        <end position="1375"/>
    </location>
</feature>
<keyword evidence="9" id="KW-0418">Kinase</keyword>
<dbReference type="InterPro" id="IPR004358">
    <property type="entry name" value="Sig_transdc_His_kin-like_C"/>
</dbReference>
<evidence type="ECO:0000313" key="26">
    <source>
        <dbReference type="Proteomes" id="UP001164392"/>
    </source>
</evidence>
<dbReference type="PANTHER" id="PTHR45339:SF1">
    <property type="entry name" value="HYBRID SIGNAL TRANSDUCTION HISTIDINE KINASE J"/>
    <property type="match status" value="1"/>
</dbReference>
<dbReference type="PANTHER" id="PTHR45339">
    <property type="entry name" value="HYBRID SIGNAL TRANSDUCTION HISTIDINE KINASE J"/>
    <property type="match status" value="1"/>
</dbReference>
<evidence type="ECO:0000259" key="21">
    <source>
        <dbReference type="PROSITE" id="PS50112"/>
    </source>
</evidence>
<dbReference type="Gene3D" id="3.30.450.350">
    <property type="entry name" value="CHASE domain"/>
    <property type="match status" value="1"/>
</dbReference>
<dbReference type="Gene3D" id="1.10.287.130">
    <property type="match status" value="1"/>
</dbReference>
<dbReference type="SMART" id="SM00448">
    <property type="entry name" value="REC"/>
    <property type="match status" value="2"/>
</dbReference>
<feature type="transmembrane region" description="Helical" evidence="18">
    <location>
        <begin position="314"/>
        <end position="335"/>
    </location>
</feature>
<dbReference type="CDD" id="cd17546">
    <property type="entry name" value="REC_hyHK_CKI1_RcsC-like"/>
    <property type="match status" value="2"/>
</dbReference>
<evidence type="ECO:0000256" key="6">
    <source>
        <dbReference type="ARBA" id="ARBA00022679"/>
    </source>
</evidence>
<feature type="domain" description="Response regulatory" evidence="20">
    <location>
        <begin position="876"/>
        <end position="996"/>
    </location>
</feature>
<evidence type="ECO:0000259" key="19">
    <source>
        <dbReference type="PROSITE" id="PS50109"/>
    </source>
</evidence>
<dbReference type="InterPro" id="IPR005467">
    <property type="entry name" value="His_kinase_dom"/>
</dbReference>
<evidence type="ECO:0000256" key="16">
    <source>
        <dbReference type="PROSITE-ProRule" id="PRU00169"/>
    </source>
</evidence>
<dbReference type="GO" id="GO:0005524">
    <property type="term" value="F:ATP binding"/>
    <property type="evidence" value="ECO:0007669"/>
    <property type="project" value="UniProtKB-KW"/>
</dbReference>
<dbReference type="SMART" id="SM00388">
    <property type="entry name" value="HisKA"/>
    <property type="match status" value="1"/>
</dbReference>
<dbReference type="CDD" id="cd00130">
    <property type="entry name" value="PAS"/>
    <property type="match status" value="2"/>
</dbReference>
<dbReference type="InterPro" id="IPR036097">
    <property type="entry name" value="HisK_dim/P_sf"/>
</dbReference>
<dbReference type="Pfam" id="PF02518">
    <property type="entry name" value="HATPase_c"/>
    <property type="match status" value="1"/>
</dbReference>
<dbReference type="PROSITE" id="PS50109">
    <property type="entry name" value="HIS_KIN"/>
    <property type="match status" value="1"/>
</dbReference>
<evidence type="ECO:0000256" key="17">
    <source>
        <dbReference type="SAM" id="MobiDB-lite"/>
    </source>
</evidence>
<feature type="domain" description="HPt" evidence="24">
    <location>
        <begin position="1180"/>
        <end position="1273"/>
    </location>
</feature>
<keyword evidence="7 18" id="KW-0812">Transmembrane</keyword>
<dbReference type="InterPro" id="IPR006189">
    <property type="entry name" value="CHASE_dom"/>
</dbReference>
<sequence length="1375" mass="148707">MSKKRRTPIAGPARLARLAALAVLAVGLLAALLIAHGVQQRNRAQAQARFQQLVSHVASDLRQRLDMYEHGLRGARGAVIAAGGDRISRERFSRYSASRDYLREFPGVRGFGYIQRVPRAEEAAFLQQARADGAPSLQIRELAPHDGDRFVIVYIQPVQSNTPAQGFDIASEPARRDAAIAAAHSGKPTITAPIRLVQRPGLGKSGFLLLLPVYREGLPLQTPEQRWQATSGWAYAPLSIAEVLASSDDHRNALQLSLADSLNPGQPFYRDDATPILAGGPTAERTLAVYGRQWRIGAHATPGFVRSLDQTSPLFAGALAAGIALLLATLLYVFLTSLRRRDLILSEQSQLAALVAGTSEAIVAEDLNGRVTHWNPAATRIFGYTPEQAIGQPLQRLLGAHVRDPIDSGDGVRELRHRDGHTVSVLASVSPIAGTRGGTIGHSHLLHDVTEQVRAQARVLELNATLEQQVAERTSELVTYSALQRAILANAGYAIVATDPDGVITLFNPAAETLLGYAAHELIGRKATGLFLDPEQLAARAERMATQSGMPVQPSFESVAALSTLGRSDTREWTYLSKDGHAFPVLLTLSTLRDDDDRVIGYLGIAVDLTEQKRHERELRLAIDAAESANQSKSDFLANMSHEIRTPMNAILGMLYLLRHSALSQAAQDMIQKIELSARNLLEIINDILDFSKIESGRIDLESAPFDLNELLENIAALMTSANSAKPVEMIVEPLPPGCRWLRGDALRLNQVLINLVGNAIKFTEQGEVALSVRAFPGAEPGKLKLLFSVRDTGIGIPREKQSLIFSPFLQADTSTSRRYGGSGLGLTISRRLVELMGGQLEVQSAPGQGSDFYFVIPFTVAPAPADDAEPAQARRVLIADDHDLVRRSLTDIANGFGWQVEAVSSGTAALAAAAPERAEFDVILLDWRMPDLDGLSVAQRIRAQSAPDRQPIIVMVTAYERRMIQEQQPGVADVDAVMTKPVTASALQRTIAMLLARRNGELPAAAPGDGVARLAGARLLVVDDSDINREVAQRILEGEGALVELAQDGAQALQRLRRDPGRFHVVLMDVQMPTMDGYEATRQLRADPDLAAVPVIALTAGAYRQQQEMALSSGMNDFIAKPFQVEDLIAIIRRFLPPNLTALPLLPLAAPPSVLPADDWPASDPALLDTVQAQRLWGEREPYRRYLLKLLQEHPDPAASVRTLLEAQRPAEAVSLVHKLRGSAGSLALPALSIASAALEERLSTAPTQADAEIAALAAAMADTAAEVLRFADATQGAAPPAAANLAAVDPATLQASWYQVLQVLDSDDPDRIDRTLRQLAPVLPAAQAAELQLLLENFSFREAEAKVRRWLADDQSHKSAPPAQQRVSDGNTP</sequence>
<dbReference type="PROSITE" id="PS50839">
    <property type="entry name" value="CHASE"/>
    <property type="match status" value="1"/>
</dbReference>
<dbReference type="Pfam" id="PF03924">
    <property type="entry name" value="CHASE"/>
    <property type="match status" value="1"/>
</dbReference>
<evidence type="ECO:0000256" key="14">
    <source>
        <dbReference type="ARBA" id="ARBA00023306"/>
    </source>
</evidence>
<dbReference type="InterPro" id="IPR003594">
    <property type="entry name" value="HATPase_dom"/>
</dbReference>
<dbReference type="PROSITE" id="PS50112">
    <property type="entry name" value="PAS"/>
    <property type="match status" value="2"/>
</dbReference>
<evidence type="ECO:0000256" key="5">
    <source>
        <dbReference type="ARBA" id="ARBA00022553"/>
    </source>
</evidence>
<feature type="modified residue" description="Phosphohistidine" evidence="15">
    <location>
        <position position="1219"/>
    </location>
</feature>
<keyword evidence="8" id="KW-0547">Nucleotide-binding</keyword>
<evidence type="ECO:0000256" key="2">
    <source>
        <dbReference type="ARBA" id="ARBA00004651"/>
    </source>
</evidence>
<dbReference type="GO" id="GO:0005886">
    <property type="term" value="C:plasma membrane"/>
    <property type="evidence" value="ECO:0007669"/>
    <property type="project" value="UniProtKB-SubCell"/>
</dbReference>
<dbReference type="SUPFAM" id="SSF47226">
    <property type="entry name" value="Histidine-containing phosphotransfer domain, HPT domain"/>
    <property type="match status" value="1"/>
</dbReference>
<keyword evidence="12" id="KW-0902">Two-component regulatory system</keyword>
<comment type="subcellular location">
    <subcellularLocation>
        <location evidence="2">Cell membrane</location>
        <topology evidence="2">Multi-pass membrane protein</topology>
    </subcellularLocation>
</comment>
<feature type="domain" description="PAS" evidence="21">
    <location>
        <begin position="347"/>
        <end position="392"/>
    </location>
</feature>
<dbReference type="InterPro" id="IPR036641">
    <property type="entry name" value="HPT_dom_sf"/>
</dbReference>
<evidence type="ECO:0000256" key="9">
    <source>
        <dbReference type="ARBA" id="ARBA00022777"/>
    </source>
</evidence>
<dbReference type="InterPro" id="IPR011006">
    <property type="entry name" value="CheY-like_superfamily"/>
</dbReference>
<dbReference type="NCBIfam" id="TIGR00229">
    <property type="entry name" value="sensory_box"/>
    <property type="match status" value="2"/>
</dbReference>
<dbReference type="InterPro" id="IPR000014">
    <property type="entry name" value="PAS"/>
</dbReference>
<dbReference type="SUPFAM" id="SSF52172">
    <property type="entry name" value="CheY-like"/>
    <property type="match status" value="2"/>
</dbReference>
<feature type="domain" description="Response regulatory" evidence="20">
    <location>
        <begin position="1019"/>
        <end position="1137"/>
    </location>
</feature>
<keyword evidence="14" id="KW-0131">Cell cycle</keyword>
<keyword evidence="13 18" id="KW-0472">Membrane</keyword>
<dbReference type="EC" id="2.7.13.3" evidence="3"/>
<dbReference type="SMART" id="SM01079">
    <property type="entry name" value="CHASE"/>
    <property type="match status" value="1"/>
</dbReference>
<dbReference type="SUPFAM" id="SSF55874">
    <property type="entry name" value="ATPase domain of HSP90 chaperone/DNA topoisomerase II/histidine kinase"/>
    <property type="match status" value="1"/>
</dbReference>
<reference evidence="25" key="1">
    <citation type="submission" date="2022-06" db="EMBL/GenBank/DDBJ databases">
        <title>Dynamics of rice microbiomes reveals core vertical transmitted seed endophytes.</title>
        <authorList>
            <person name="Liao K."/>
            <person name="Zhang X."/>
        </authorList>
    </citation>
    <scope>NUCLEOTIDE SEQUENCE</scope>
    <source>
        <strain evidence="25">JR3-14</strain>
    </source>
</reference>
<feature type="domain" description="PAC" evidence="22">
    <location>
        <begin position="408"/>
        <end position="461"/>
    </location>
</feature>
<evidence type="ECO:0000256" key="11">
    <source>
        <dbReference type="ARBA" id="ARBA00022989"/>
    </source>
</evidence>
<evidence type="ECO:0000256" key="10">
    <source>
        <dbReference type="ARBA" id="ARBA00022840"/>
    </source>
</evidence>
<dbReference type="InterPro" id="IPR035965">
    <property type="entry name" value="PAS-like_dom_sf"/>
</dbReference>
<dbReference type="InterPro" id="IPR036890">
    <property type="entry name" value="HATPase_C_sf"/>
</dbReference>
<evidence type="ECO:0000259" key="22">
    <source>
        <dbReference type="PROSITE" id="PS50113"/>
    </source>
</evidence>
<dbReference type="SMART" id="SM00091">
    <property type="entry name" value="PAS"/>
    <property type="match status" value="2"/>
</dbReference>
<feature type="domain" description="Histidine kinase" evidence="19">
    <location>
        <begin position="639"/>
        <end position="861"/>
    </location>
</feature>
<dbReference type="RefSeq" id="WP_267092505.1">
    <property type="nucleotide sequence ID" value="NZ_CP099534.1"/>
</dbReference>
<dbReference type="InterPro" id="IPR003661">
    <property type="entry name" value="HisK_dim/P_dom"/>
</dbReference>
<evidence type="ECO:0000259" key="24">
    <source>
        <dbReference type="PROSITE" id="PS50894"/>
    </source>
</evidence>
<dbReference type="FunFam" id="1.10.287.130:FF:000038">
    <property type="entry name" value="Sensory transduction histidine kinase"/>
    <property type="match status" value="1"/>
</dbReference>
<evidence type="ECO:0000256" key="13">
    <source>
        <dbReference type="ARBA" id="ARBA00023136"/>
    </source>
</evidence>